<sequence length="80" mass="8491">MPALPVVCVLLLAAFMGTVPCTAVKLLLVVWRNRLQITTGTGETRSTSVPVKGKKRPLPPALSLPLTPWRPAAGEESSEA</sequence>
<feature type="chain" id="PRO_5022800920" description="Secreted protein" evidence="2">
    <location>
        <begin position="24"/>
        <end position="80"/>
    </location>
</feature>
<evidence type="ECO:0008006" key="5">
    <source>
        <dbReference type="Google" id="ProtNLM"/>
    </source>
</evidence>
<name>A0A5C3F9P0_9BASI</name>
<protein>
    <recommendedName>
        <fullName evidence="5">Secreted protein</fullName>
    </recommendedName>
</protein>
<evidence type="ECO:0000313" key="4">
    <source>
        <dbReference type="Proteomes" id="UP000323386"/>
    </source>
</evidence>
<evidence type="ECO:0000313" key="3">
    <source>
        <dbReference type="EMBL" id="SPO40930.1"/>
    </source>
</evidence>
<dbReference type="AlphaFoldDB" id="A0A5C3F9P0"/>
<accession>A0A5C3F9P0</accession>
<feature type="signal peptide" evidence="2">
    <location>
        <begin position="1"/>
        <end position="23"/>
    </location>
</feature>
<organism evidence="3 4">
    <name type="scientific">Pseudozyma flocculosa</name>
    <dbReference type="NCBI Taxonomy" id="84751"/>
    <lineage>
        <taxon>Eukaryota</taxon>
        <taxon>Fungi</taxon>
        <taxon>Dikarya</taxon>
        <taxon>Basidiomycota</taxon>
        <taxon>Ustilaginomycotina</taxon>
        <taxon>Ustilaginomycetes</taxon>
        <taxon>Ustilaginales</taxon>
        <taxon>Ustilaginaceae</taxon>
        <taxon>Pseudozyma</taxon>
    </lineage>
</organism>
<keyword evidence="4" id="KW-1185">Reference proteome</keyword>
<evidence type="ECO:0000256" key="1">
    <source>
        <dbReference type="SAM" id="MobiDB-lite"/>
    </source>
</evidence>
<reference evidence="3 4" key="1">
    <citation type="submission" date="2018-03" db="EMBL/GenBank/DDBJ databases">
        <authorList>
            <person name="Guldener U."/>
        </authorList>
    </citation>
    <scope>NUCLEOTIDE SEQUENCE [LARGE SCALE GENOMIC DNA]</scope>
    <source>
        <strain evidence="3 4">DAOM196992</strain>
    </source>
</reference>
<feature type="region of interest" description="Disordered" evidence="1">
    <location>
        <begin position="41"/>
        <end position="80"/>
    </location>
</feature>
<keyword evidence="2" id="KW-0732">Signal</keyword>
<evidence type="ECO:0000256" key="2">
    <source>
        <dbReference type="SAM" id="SignalP"/>
    </source>
</evidence>
<gene>
    <name evidence="3" type="ORF">PSFLO_06412</name>
</gene>
<proteinExistence type="predicted"/>
<dbReference type="EMBL" id="OOIP01000023">
    <property type="protein sequence ID" value="SPO40930.1"/>
    <property type="molecule type" value="Genomic_DNA"/>
</dbReference>
<dbReference type="Proteomes" id="UP000323386">
    <property type="component" value="Unassembled WGS sequence"/>
</dbReference>